<evidence type="ECO:0000313" key="1">
    <source>
        <dbReference type="EMBL" id="UWP80409.1"/>
    </source>
</evidence>
<keyword evidence="2" id="KW-1185">Reference proteome</keyword>
<proteinExistence type="predicted"/>
<dbReference type="Gene3D" id="1.10.1670.10">
    <property type="entry name" value="Helix-hairpin-Helix base-excision DNA repair enzymes (C-terminal)"/>
    <property type="match status" value="1"/>
</dbReference>
<gene>
    <name evidence="1" type="ORF">Dfulv_35345</name>
</gene>
<dbReference type="InterPro" id="IPR011257">
    <property type="entry name" value="DNA_glycosylase"/>
</dbReference>
<dbReference type="EMBL" id="CP073720">
    <property type="protein sequence ID" value="UWP80409.1"/>
    <property type="molecule type" value="Genomic_DNA"/>
</dbReference>
<sequence>MRALQHPDTFAPGDLVARRALALDQKEAGRRASVWAPYRSYALLHLWTEAAYH</sequence>
<dbReference type="SUPFAM" id="SSF48150">
    <property type="entry name" value="DNA-glycosylase"/>
    <property type="match status" value="1"/>
</dbReference>
<accession>A0ABY5VTC7</accession>
<evidence type="ECO:0000313" key="2">
    <source>
        <dbReference type="Proteomes" id="UP001059617"/>
    </source>
</evidence>
<organism evidence="1 2">
    <name type="scientific">Dactylosporangium fulvum</name>
    <dbReference type="NCBI Taxonomy" id="53359"/>
    <lineage>
        <taxon>Bacteria</taxon>
        <taxon>Bacillati</taxon>
        <taxon>Actinomycetota</taxon>
        <taxon>Actinomycetes</taxon>
        <taxon>Micromonosporales</taxon>
        <taxon>Micromonosporaceae</taxon>
        <taxon>Dactylosporangium</taxon>
    </lineage>
</organism>
<dbReference type="RefSeq" id="WP_259858169.1">
    <property type="nucleotide sequence ID" value="NZ_BAAAST010000009.1"/>
</dbReference>
<reference evidence="1" key="1">
    <citation type="submission" date="2021-04" db="EMBL/GenBank/DDBJ databases">
        <authorList>
            <person name="Hartkoorn R.C."/>
            <person name="Beaudoing E."/>
            <person name="Hot D."/>
        </authorList>
    </citation>
    <scope>NUCLEOTIDE SEQUENCE</scope>
    <source>
        <strain evidence="1">NRRL B-16292</strain>
    </source>
</reference>
<dbReference type="Proteomes" id="UP001059617">
    <property type="component" value="Chromosome"/>
</dbReference>
<protein>
    <submittedName>
        <fullName evidence="1">Uncharacterized protein</fullName>
    </submittedName>
</protein>
<name>A0ABY5VTC7_9ACTN</name>
<dbReference type="InterPro" id="IPR023170">
    <property type="entry name" value="HhH_base_excis_C"/>
</dbReference>
<reference evidence="1" key="2">
    <citation type="submission" date="2022-09" db="EMBL/GenBank/DDBJ databases">
        <title>Biosynthetic gene clusters of Dactylosporangioum fulvum.</title>
        <authorList>
            <person name="Caradec T."/>
        </authorList>
    </citation>
    <scope>NUCLEOTIDE SEQUENCE</scope>
    <source>
        <strain evidence="1">NRRL B-16292</strain>
    </source>
</reference>